<dbReference type="InterPro" id="IPR004842">
    <property type="entry name" value="SLC12A_fam"/>
</dbReference>
<protein>
    <recommendedName>
        <fullName evidence="6">SLC12A transporter C-terminal domain-containing protein</fullName>
    </recommendedName>
</protein>
<keyword evidence="3 5" id="KW-1133">Transmembrane helix</keyword>
<feature type="domain" description="SLC12A transporter C-terminal" evidence="6">
    <location>
        <begin position="80"/>
        <end position="168"/>
    </location>
</feature>
<feature type="domain" description="SLC12A transporter C-terminal" evidence="6">
    <location>
        <begin position="251"/>
        <end position="450"/>
    </location>
</feature>
<dbReference type="PANTHER" id="PTHR11827:SF72">
    <property type="entry name" value="GH08340P"/>
    <property type="match status" value="1"/>
</dbReference>
<dbReference type="Proteomes" id="UP000193411">
    <property type="component" value="Unassembled WGS sequence"/>
</dbReference>
<sequence>MFMISWWVALITIVVATIVYRLIEVHAARGTWGAEGWWSLSLRIAQQNLWRLESVPQSAPGFWRPQVLAFLPRDRPSFHPHIAALVRQLKKTGGLSIVCQCLVGDLDVAIESGDVAKANQDVHSMLDEVGVEAFVKVTVGKTKLDGMVALLQGAGLGALKPNTVLIPFARPMGRLFPMDPTDSADVSLCGSMDSYSSTPNSTATGGPAMGALPWDSASATELVKVIRSVGLLNKVLLLVKGIDEWPIAVEQHGTIDVYWLVHDGGILRLLPWLLQRHQVWSHCALRVFVFAHASDDPTTMRGKLEESLNQMRIKAQTHVIEIGGQDVSEFAHVGAAVAHHMPESLSCEATSELRRRNQVQALVPTCLAALAIQSPALVRDQVMCKQTCELLDTARQINALIHEHSPNSENGLIVCNLPTLLPHLTAMDYVQYLETLSENIPRMMFVKGNGLEIV</sequence>
<evidence type="ECO:0000256" key="5">
    <source>
        <dbReference type="SAM" id="Phobius"/>
    </source>
</evidence>
<reference evidence="7 8" key="1">
    <citation type="submission" date="2016-07" db="EMBL/GenBank/DDBJ databases">
        <title>Pervasive Adenine N6-methylation of Active Genes in Fungi.</title>
        <authorList>
            <consortium name="DOE Joint Genome Institute"/>
            <person name="Mondo S.J."/>
            <person name="Dannebaum R.O."/>
            <person name="Kuo R.C."/>
            <person name="Labutti K."/>
            <person name="Haridas S."/>
            <person name="Kuo A."/>
            <person name="Salamov A."/>
            <person name="Ahrendt S.R."/>
            <person name="Lipzen A."/>
            <person name="Sullivan W."/>
            <person name="Andreopoulos W.B."/>
            <person name="Clum A."/>
            <person name="Lindquist E."/>
            <person name="Daum C."/>
            <person name="Ramamoorthy G.K."/>
            <person name="Gryganskyi A."/>
            <person name="Culley D."/>
            <person name="Magnuson J.K."/>
            <person name="James T.Y."/>
            <person name="O'Malley M.A."/>
            <person name="Stajich J.E."/>
            <person name="Spatafora J.W."/>
            <person name="Visel A."/>
            <person name="Grigoriev I.V."/>
        </authorList>
    </citation>
    <scope>NUCLEOTIDE SEQUENCE [LARGE SCALE GENOMIC DNA]</scope>
    <source>
        <strain evidence="7 8">PL171</strain>
    </source>
</reference>
<dbReference type="PANTHER" id="PTHR11827">
    <property type="entry name" value="SOLUTE CARRIER FAMILY 12, CATION COTRANSPORTERS"/>
    <property type="match status" value="1"/>
</dbReference>
<evidence type="ECO:0000256" key="2">
    <source>
        <dbReference type="ARBA" id="ARBA00022692"/>
    </source>
</evidence>
<evidence type="ECO:0000256" key="1">
    <source>
        <dbReference type="ARBA" id="ARBA00004141"/>
    </source>
</evidence>
<dbReference type="GO" id="GO:0016020">
    <property type="term" value="C:membrane"/>
    <property type="evidence" value="ECO:0007669"/>
    <property type="project" value="UniProtKB-SubCell"/>
</dbReference>
<keyword evidence="2 5" id="KW-0812">Transmembrane</keyword>
<keyword evidence="8" id="KW-1185">Reference proteome</keyword>
<dbReference type="InterPro" id="IPR018491">
    <property type="entry name" value="SLC12_C"/>
</dbReference>
<evidence type="ECO:0000259" key="6">
    <source>
        <dbReference type="Pfam" id="PF03522"/>
    </source>
</evidence>
<organism evidence="7 8">
    <name type="scientific">Catenaria anguillulae PL171</name>
    <dbReference type="NCBI Taxonomy" id="765915"/>
    <lineage>
        <taxon>Eukaryota</taxon>
        <taxon>Fungi</taxon>
        <taxon>Fungi incertae sedis</taxon>
        <taxon>Blastocladiomycota</taxon>
        <taxon>Blastocladiomycetes</taxon>
        <taxon>Blastocladiales</taxon>
        <taxon>Catenariaceae</taxon>
        <taxon>Catenaria</taxon>
    </lineage>
</organism>
<keyword evidence="4 5" id="KW-0472">Membrane</keyword>
<accession>A0A1Y2I248</accession>
<gene>
    <name evidence="7" type="ORF">BCR44DRAFT_1220581</name>
</gene>
<evidence type="ECO:0000256" key="3">
    <source>
        <dbReference type="ARBA" id="ARBA00022989"/>
    </source>
</evidence>
<dbReference type="GO" id="GO:0015377">
    <property type="term" value="F:chloride:monoatomic cation symporter activity"/>
    <property type="evidence" value="ECO:0007669"/>
    <property type="project" value="InterPro"/>
</dbReference>
<dbReference type="AlphaFoldDB" id="A0A1Y2I248"/>
<proteinExistence type="predicted"/>
<name>A0A1Y2I248_9FUNG</name>
<dbReference type="Pfam" id="PF03522">
    <property type="entry name" value="SLC12"/>
    <property type="match status" value="2"/>
</dbReference>
<dbReference type="OrthoDB" id="2020542at2759"/>
<evidence type="ECO:0000256" key="4">
    <source>
        <dbReference type="ARBA" id="ARBA00023136"/>
    </source>
</evidence>
<dbReference type="EMBL" id="MCFL01000004">
    <property type="protein sequence ID" value="ORZ40033.1"/>
    <property type="molecule type" value="Genomic_DNA"/>
</dbReference>
<comment type="subcellular location">
    <subcellularLocation>
        <location evidence="1">Membrane</location>
        <topology evidence="1">Multi-pass membrane protein</topology>
    </subcellularLocation>
</comment>
<feature type="transmembrane region" description="Helical" evidence="5">
    <location>
        <begin position="6"/>
        <end position="23"/>
    </location>
</feature>
<evidence type="ECO:0000313" key="8">
    <source>
        <dbReference type="Proteomes" id="UP000193411"/>
    </source>
</evidence>
<evidence type="ECO:0000313" key="7">
    <source>
        <dbReference type="EMBL" id="ORZ40033.1"/>
    </source>
</evidence>
<comment type="caution">
    <text evidence="7">The sequence shown here is derived from an EMBL/GenBank/DDBJ whole genome shotgun (WGS) entry which is preliminary data.</text>
</comment>
<dbReference type="STRING" id="765915.A0A1Y2I248"/>